<evidence type="ECO:0000256" key="2">
    <source>
        <dbReference type="ARBA" id="ARBA00022525"/>
    </source>
</evidence>
<dbReference type="GO" id="GO:0004553">
    <property type="term" value="F:hydrolase activity, hydrolyzing O-glycosyl compounds"/>
    <property type="evidence" value="ECO:0007669"/>
    <property type="project" value="InterPro"/>
</dbReference>
<sequence length="281" mass="30423">MYGVPSKGIANGDFVLSYDPNVLTVESVEAGDIVINPRDSFDVAIYPEDKMIVFLYAENTGRGTEAIKEDGLFAKIIVTINERAPLGFSEIALQEFGAFADNDLKEIPTDFITGGVLVKDEPVIEGYKVSGYILPDFSFTSTNGPIVKAGFKVEVVGTDLSAVTDANGYFEIAGVPENAAGYALKISRPNYLDRVIANVKVTGDTVVSTSSAPIMMWAGDIVKDDSINLIDVMEIVKCFNTTSADELYNVNADLNRNNAVNMEDVMIIVKHFGATPESYNE</sequence>
<gene>
    <name evidence="5" type="ORF">JCM21531_4687</name>
</gene>
<evidence type="ECO:0000313" key="6">
    <source>
        <dbReference type="Proteomes" id="UP000019109"/>
    </source>
</evidence>
<name>W4VDY8_9FIRM</name>
<dbReference type="PROSITE" id="PS00448">
    <property type="entry name" value="CLOS_CELLULOSOME_RPT"/>
    <property type="match status" value="1"/>
</dbReference>
<dbReference type="InterPro" id="IPR008965">
    <property type="entry name" value="CBM2/CBM3_carb-bd_dom_sf"/>
</dbReference>
<dbReference type="EMBL" id="BAVR01000136">
    <property type="protein sequence ID" value="GAE91018.1"/>
    <property type="molecule type" value="Genomic_DNA"/>
</dbReference>
<dbReference type="InterPro" id="IPR016134">
    <property type="entry name" value="Dockerin_dom"/>
</dbReference>
<dbReference type="Gene3D" id="2.60.40.680">
    <property type="match status" value="1"/>
</dbReference>
<dbReference type="SUPFAM" id="SSF63446">
    <property type="entry name" value="Type I dockerin domain"/>
    <property type="match status" value="1"/>
</dbReference>
<dbReference type="Pfam" id="PF00963">
    <property type="entry name" value="Cohesin"/>
    <property type="match status" value="1"/>
</dbReference>
<dbReference type="PROSITE" id="PS00018">
    <property type="entry name" value="EF_HAND_1"/>
    <property type="match status" value="1"/>
</dbReference>
<dbReference type="CDD" id="cd14253">
    <property type="entry name" value="Dockerin"/>
    <property type="match status" value="1"/>
</dbReference>
<keyword evidence="6" id="KW-1185">Reference proteome</keyword>
<dbReference type="STRING" id="1294263.JCM21531_4687"/>
<dbReference type="PROSITE" id="PS51766">
    <property type="entry name" value="DOCKERIN"/>
    <property type="match status" value="1"/>
</dbReference>
<dbReference type="AlphaFoldDB" id="W4VDY8"/>
<dbReference type="InterPro" id="IPR008969">
    <property type="entry name" value="CarboxyPept-like_regulatory"/>
</dbReference>
<dbReference type="InterPro" id="IPR002102">
    <property type="entry name" value="Cohesin_dom"/>
</dbReference>
<evidence type="ECO:0000256" key="1">
    <source>
        <dbReference type="ARBA" id="ARBA00004613"/>
    </source>
</evidence>
<proteinExistence type="predicted"/>
<dbReference type="GO" id="GO:0000272">
    <property type="term" value="P:polysaccharide catabolic process"/>
    <property type="evidence" value="ECO:0007669"/>
    <property type="project" value="InterPro"/>
</dbReference>
<dbReference type="Gene3D" id="2.60.40.4130">
    <property type="match status" value="1"/>
</dbReference>
<evidence type="ECO:0000259" key="4">
    <source>
        <dbReference type="PROSITE" id="PS51766"/>
    </source>
</evidence>
<dbReference type="CDD" id="cd08548">
    <property type="entry name" value="Type_I_cohesin_like"/>
    <property type="match status" value="1"/>
</dbReference>
<dbReference type="SUPFAM" id="SSF49384">
    <property type="entry name" value="Carbohydrate-binding domain"/>
    <property type="match status" value="1"/>
</dbReference>
<dbReference type="InterPro" id="IPR002105">
    <property type="entry name" value="Dockerin_1_rpt"/>
</dbReference>
<reference evidence="5" key="1">
    <citation type="journal article" date="2014" name="Genome Announc.">
        <title>Draft Genome Sequence of Clostridium straminisolvens Strain JCM 21531T, Isolated from a Cellulose-Degrading Bacterial Community.</title>
        <authorList>
            <person name="Yuki M."/>
            <person name="Oshima K."/>
            <person name="Suda W."/>
            <person name="Sakamoto M."/>
            <person name="Kitamura K."/>
            <person name="Iida T."/>
            <person name="Hattori M."/>
            <person name="Ohkuma M."/>
        </authorList>
    </citation>
    <scope>NUCLEOTIDE SEQUENCE [LARGE SCALE GENOMIC DNA]</scope>
    <source>
        <strain evidence="5">JCM 21531</strain>
    </source>
</reference>
<dbReference type="Pfam" id="PF00404">
    <property type="entry name" value="Dockerin_1"/>
    <property type="match status" value="1"/>
</dbReference>
<evidence type="ECO:0000256" key="3">
    <source>
        <dbReference type="ARBA" id="ARBA00022737"/>
    </source>
</evidence>
<protein>
    <recommendedName>
        <fullName evidence="4">Dockerin domain-containing protein</fullName>
    </recommendedName>
</protein>
<dbReference type="SUPFAM" id="SSF49464">
    <property type="entry name" value="Carboxypeptidase regulatory domain-like"/>
    <property type="match status" value="1"/>
</dbReference>
<comment type="caution">
    <text evidence="5">The sequence shown here is derived from an EMBL/GenBank/DDBJ whole genome shotgun (WGS) entry which is preliminary data.</text>
</comment>
<keyword evidence="3" id="KW-0677">Repeat</keyword>
<dbReference type="InterPro" id="IPR018247">
    <property type="entry name" value="EF_Hand_1_Ca_BS"/>
</dbReference>
<evidence type="ECO:0000313" key="5">
    <source>
        <dbReference type="EMBL" id="GAE91018.1"/>
    </source>
</evidence>
<dbReference type="SMR" id="W4VDY8"/>
<dbReference type="InterPro" id="IPR036439">
    <property type="entry name" value="Dockerin_dom_sf"/>
</dbReference>
<dbReference type="GO" id="GO:0030246">
    <property type="term" value="F:carbohydrate binding"/>
    <property type="evidence" value="ECO:0007669"/>
    <property type="project" value="InterPro"/>
</dbReference>
<feature type="domain" description="Dockerin" evidence="4">
    <location>
        <begin position="214"/>
        <end position="281"/>
    </location>
</feature>
<dbReference type="Proteomes" id="UP000019109">
    <property type="component" value="Unassembled WGS sequence"/>
</dbReference>
<comment type="subcellular location">
    <subcellularLocation>
        <location evidence="1">Secreted</location>
    </subcellularLocation>
</comment>
<organism evidence="5 6">
    <name type="scientific">Acetivibrio straminisolvens JCM 21531</name>
    <dbReference type="NCBI Taxonomy" id="1294263"/>
    <lineage>
        <taxon>Bacteria</taxon>
        <taxon>Bacillati</taxon>
        <taxon>Bacillota</taxon>
        <taxon>Clostridia</taxon>
        <taxon>Eubacteriales</taxon>
        <taxon>Oscillospiraceae</taxon>
        <taxon>Acetivibrio</taxon>
    </lineage>
</organism>
<accession>W4VDY8</accession>
<dbReference type="GO" id="GO:0005576">
    <property type="term" value="C:extracellular region"/>
    <property type="evidence" value="ECO:0007669"/>
    <property type="project" value="UniProtKB-SubCell"/>
</dbReference>
<keyword evidence="2" id="KW-0964">Secreted</keyword>